<dbReference type="Pfam" id="PF09361">
    <property type="entry name" value="Phasin_2"/>
    <property type="match status" value="1"/>
</dbReference>
<dbReference type="InterPro" id="IPR018968">
    <property type="entry name" value="Phasin"/>
</dbReference>
<name>A0A450WLV9_9GAMM</name>
<evidence type="ECO:0000313" key="2">
    <source>
        <dbReference type="EMBL" id="VFK18010.1"/>
    </source>
</evidence>
<accession>A0A450WLV9</accession>
<protein>
    <submittedName>
        <fullName evidence="2">Phasin family protein</fullName>
    </submittedName>
</protein>
<dbReference type="InterPro" id="IPR021327">
    <property type="entry name" value="DUF2934"/>
</dbReference>
<proteinExistence type="predicted"/>
<feature type="domain" description="Phasin" evidence="1">
    <location>
        <begin position="115"/>
        <end position="207"/>
    </location>
</feature>
<dbReference type="AlphaFoldDB" id="A0A450WLV9"/>
<organism evidence="2">
    <name type="scientific">Candidatus Kentrum sp. LPFa</name>
    <dbReference type="NCBI Taxonomy" id="2126335"/>
    <lineage>
        <taxon>Bacteria</taxon>
        <taxon>Pseudomonadati</taxon>
        <taxon>Pseudomonadota</taxon>
        <taxon>Gammaproteobacteria</taxon>
        <taxon>Candidatus Kentrum</taxon>
    </lineage>
</organism>
<sequence length="226" mass="25149">MVIRKDEAVSGEGAVGQASIRETEAPSVKKAVSPLERWAMIAESAYYRAQKRGFIGGNPMDDWVEAEKEIDVGYVIDYSKLIMPMNPSQIMDQFSKAFRGVVSWSDVDLGGALEKQRENIEALADANKRVFGDVREMMDRQTQMFRRIMDQTIPPTKNNAESASSEGSVQQAELIRLGLEKSLVSMRETAESIIKANTEALDAANRRMVESMSTFKELAQKLDSGT</sequence>
<reference evidence="2" key="1">
    <citation type="submission" date="2019-02" db="EMBL/GenBank/DDBJ databases">
        <authorList>
            <person name="Gruber-Vodicka R. H."/>
            <person name="Seah K. B. B."/>
        </authorList>
    </citation>
    <scope>NUCLEOTIDE SEQUENCE</scope>
    <source>
        <strain evidence="2">BECK_S313</strain>
    </source>
</reference>
<dbReference type="EMBL" id="CAADFK010000131">
    <property type="protein sequence ID" value="VFK18010.1"/>
    <property type="molecule type" value="Genomic_DNA"/>
</dbReference>
<dbReference type="Pfam" id="PF11154">
    <property type="entry name" value="DUF2934"/>
    <property type="match status" value="1"/>
</dbReference>
<gene>
    <name evidence="2" type="ORF">BECKLPF1236B_GA0070989_11317</name>
</gene>
<evidence type="ECO:0000259" key="1">
    <source>
        <dbReference type="Pfam" id="PF09361"/>
    </source>
</evidence>